<evidence type="ECO:0000256" key="1">
    <source>
        <dbReference type="SAM" id="Phobius"/>
    </source>
</evidence>
<organism evidence="2">
    <name type="scientific">Rhizophora mucronata</name>
    <name type="common">Asiatic mangrove</name>
    <dbReference type="NCBI Taxonomy" id="61149"/>
    <lineage>
        <taxon>Eukaryota</taxon>
        <taxon>Viridiplantae</taxon>
        <taxon>Streptophyta</taxon>
        <taxon>Embryophyta</taxon>
        <taxon>Tracheophyta</taxon>
        <taxon>Spermatophyta</taxon>
        <taxon>Magnoliopsida</taxon>
        <taxon>eudicotyledons</taxon>
        <taxon>Gunneridae</taxon>
        <taxon>Pentapetalae</taxon>
        <taxon>rosids</taxon>
        <taxon>fabids</taxon>
        <taxon>Malpighiales</taxon>
        <taxon>Rhizophoraceae</taxon>
        <taxon>Rhizophora</taxon>
    </lineage>
</organism>
<protein>
    <submittedName>
        <fullName evidence="2">Uncharacterized protein</fullName>
    </submittedName>
</protein>
<reference evidence="2" key="1">
    <citation type="submission" date="2018-02" db="EMBL/GenBank/DDBJ databases">
        <title>Rhizophora mucronata_Transcriptome.</title>
        <authorList>
            <person name="Meera S.P."/>
            <person name="Sreeshan A."/>
            <person name="Augustine A."/>
        </authorList>
    </citation>
    <scope>NUCLEOTIDE SEQUENCE</scope>
    <source>
        <tissue evidence="2">Leaf</tissue>
    </source>
</reference>
<sequence>MSCQAPQALLSTGFQPASLRSSVFKVSVFLSGFWSLCTVWMLRKLGKERKLGF</sequence>
<feature type="transmembrane region" description="Helical" evidence="1">
    <location>
        <begin position="23"/>
        <end position="42"/>
    </location>
</feature>
<evidence type="ECO:0000313" key="2">
    <source>
        <dbReference type="EMBL" id="MBX07811.1"/>
    </source>
</evidence>
<proteinExistence type="predicted"/>
<name>A0A2P2KQ15_RHIMU</name>
<keyword evidence="1" id="KW-0472">Membrane</keyword>
<accession>A0A2P2KQ15</accession>
<keyword evidence="1" id="KW-0812">Transmembrane</keyword>
<dbReference type="AlphaFoldDB" id="A0A2P2KQ15"/>
<keyword evidence="1" id="KW-1133">Transmembrane helix</keyword>
<dbReference type="EMBL" id="GGEC01027327">
    <property type="protein sequence ID" value="MBX07811.1"/>
    <property type="molecule type" value="Transcribed_RNA"/>
</dbReference>